<feature type="domain" description="Polysaccharide biosynthesis protein CapD-like" evidence="1">
    <location>
        <begin position="1"/>
        <end position="48"/>
    </location>
</feature>
<dbReference type="Pfam" id="PF02719">
    <property type="entry name" value="Polysacc_synt_2"/>
    <property type="match status" value="1"/>
</dbReference>
<dbReference type="PANTHER" id="PTHR43318">
    <property type="entry name" value="UDP-N-ACETYLGLUCOSAMINE 4,6-DEHYDRATASE"/>
    <property type="match status" value="1"/>
</dbReference>
<dbReference type="InterPro" id="IPR051203">
    <property type="entry name" value="Polysaccharide_Synthase-Rel"/>
</dbReference>
<organism evidence="2">
    <name type="scientific">marine sediment metagenome</name>
    <dbReference type="NCBI Taxonomy" id="412755"/>
    <lineage>
        <taxon>unclassified sequences</taxon>
        <taxon>metagenomes</taxon>
        <taxon>ecological metagenomes</taxon>
    </lineage>
</organism>
<dbReference type="Gene3D" id="3.40.50.720">
    <property type="entry name" value="NAD(P)-binding Rossmann-like Domain"/>
    <property type="match status" value="1"/>
</dbReference>
<gene>
    <name evidence="2" type="ORF">S01H4_67091</name>
</gene>
<name>X1GAP5_9ZZZZ</name>
<dbReference type="InterPro" id="IPR003869">
    <property type="entry name" value="Polysac_CapD-like"/>
</dbReference>
<sequence length="48" mass="5215">KLLGERMFTAMNYSKGSSKTVLSSVRYGNVLASTGSIIPFFKSKIQNG</sequence>
<comment type="caution">
    <text evidence="2">The sequence shown here is derived from an EMBL/GenBank/DDBJ whole genome shotgun (WGS) entry which is preliminary data.</text>
</comment>
<feature type="non-terminal residue" evidence="2">
    <location>
        <position position="1"/>
    </location>
</feature>
<dbReference type="EMBL" id="BART01041962">
    <property type="protein sequence ID" value="GAH30088.1"/>
    <property type="molecule type" value="Genomic_DNA"/>
</dbReference>
<dbReference type="AlphaFoldDB" id="X1GAP5"/>
<dbReference type="PANTHER" id="PTHR43318:SF2">
    <property type="entry name" value="UDP-N-ACETYLGLUCOSAMINE 4,6-DEHYDRATASE (INVERTING)"/>
    <property type="match status" value="1"/>
</dbReference>
<evidence type="ECO:0000259" key="1">
    <source>
        <dbReference type="Pfam" id="PF02719"/>
    </source>
</evidence>
<accession>X1GAP5</accession>
<reference evidence="2" key="1">
    <citation type="journal article" date="2014" name="Front. Microbiol.">
        <title>High frequency of phylogenetically diverse reductive dehalogenase-homologous genes in deep subseafloor sedimentary metagenomes.</title>
        <authorList>
            <person name="Kawai M."/>
            <person name="Futagami T."/>
            <person name="Toyoda A."/>
            <person name="Takaki Y."/>
            <person name="Nishi S."/>
            <person name="Hori S."/>
            <person name="Arai W."/>
            <person name="Tsubouchi T."/>
            <person name="Morono Y."/>
            <person name="Uchiyama I."/>
            <person name="Ito T."/>
            <person name="Fujiyama A."/>
            <person name="Inagaki F."/>
            <person name="Takami H."/>
        </authorList>
    </citation>
    <scope>NUCLEOTIDE SEQUENCE</scope>
    <source>
        <strain evidence="2">Expedition CK06-06</strain>
    </source>
</reference>
<protein>
    <recommendedName>
        <fullName evidence="1">Polysaccharide biosynthesis protein CapD-like domain-containing protein</fullName>
    </recommendedName>
</protein>
<evidence type="ECO:0000313" key="2">
    <source>
        <dbReference type="EMBL" id="GAH30088.1"/>
    </source>
</evidence>
<proteinExistence type="predicted"/>
<feature type="non-terminal residue" evidence="2">
    <location>
        <position position="48"/>
    </location>
</feature>